<evidence type="ECO:0000256" key="2">
    <source>
        <dbReference type="ARBA" id="ARBA00022448"/>
    </source>
</evidence>
<dbReference type="Pfam" id="PF13379">
    <property type="entry name" value="NMT1_2"/>
    <property type="match status" value="1"/>
</dbReference>
<organism evidence="7 8">
    <name type="scientific">Stutzerimonas stutzeri (strain A1501)</name>
    <name type="common">Pseudomonas stutzeri</name>
    <dbReference type="NCBI Taxonomy" id="379731"/>
    <lineage>
        <taxon>Bacteria</taxon>
        <taxon>Pseudomonadati</taxon>
        <taxon>Pseudomonadota</taxon>
        <taxon>Gammaproteobacteria</taxon>
        <taxon>Pseudomonadales</taxon>
        <taxon>Pseudomonadaceae</taxon>
        <taxon>Stutzerimonas</taxon>
    </lineage>
</organism>
<dbReference type="eggNOG" id="COG0715">
    <property type="taxonomic scope" value="Bacteria"/>
</dbReference>
<proteinExistence type="predicted"/>
<evidence type="ECO:0000256" key="5">
    <source>
        <dbReference type="ARBA" id="ARBA00022729"/>
    </source>
</evidence>
<dbReference type="AlphaFoldDB" id="A4VM51"/>
<evidence type="ECO:0000313" key="8">
    <source>
        <dbReference type="Proteomes" id="UP000000233"/>
    </source>
</evidence>
<keyword evidence="2" id="KW-0813">Transport</keyword>
<comment type="subcellular location">
    <subcellularLocation>
        <location evidence="1">Endomembrane system</location>
    </subcellularLocation>
</comment>
<dbReference type="CDD" id="cd13553">
    <property type="entry name" value="PBP2_NrtA_CpmA_like"/>
    <property type="match status" value="1"/>
</dbReference>
<dbReference type="KEGG" id="psa:PST_2400"/>
<evidence type="ECO:0000256" key="6">
    <source>
        <dbReference type="ARBA" id="ARBA00023136"/>
    </source>
</evidence>
<accession>A4VM51</accession>
<dbReference type="Gene3D" id="3.40.190.10">
    <property type="entry name" value="Periplasmic binding protein-like II"/>
    <property type="match status" value="2"/>
</dbReference>
<dbReference type="GO" id="GO:0012505">
    <property type="term" value="C:endomembrane system"/>
    <property type="evidence" value="ECO:0007669"/>
    <property type="project" value="UniProtKB-SubCell"/>
</dbReference>
<gene>
    <name evidence="7" type="primary">nasS</name>
    <name evidence="7" type="ordered locus">PST_2400</name>
</gene>
<dbReference type="PANTHER" id="PTHR30024">
    <property type="entry name" value="ALIPHATIC SULFONATES-BINDING PROTEIN-RELATED"/>
    <property type="match status" value="1"/>
</dbReference>
<evidence type="ECO:0000256" key="4">
    <source>
        <dbReference type="ARBA" id="ARBA00022519"/>
    </source>
</evidence>
<reference evidence="7 8" key="1">
    <citation type="journal article" date="2008" name="Proc. Natl. Acad. Sci. U.S.A.">
        <title>Nitrogen fixation island and rhizosphere competence traits in the genome of root-associated Pseudomonas stutzeri A1501.</title>
        <authorList>
            <person name="Yan Y."/>
            <person name="Yang J."/>
            <person name="Dou Y."/>
            <person name="Chen M."/>
            <person name="Ping S."/>
            <person name="Peng J."/>
            <person name="Lu W."/>
            <person name="Zhang W."/>
            <person name="Yao Z."/>
            <person name="Li H."/>
            <person name="Liu W."/>
            <person name="He S."/>
            <person name="Geng L."/>
            <person name="Zhang X."/>
            <person name="Yang F."/>
            <person name="Yu H."/>
            <person name="Zhan Y."/>
            <person name="Li D."/>
            <person name="Lin Z."/>
            <person name="Wang Y."/>
            <person name="Elmerich C."/>
            <person name="Lin M."/>
            <person name="Jin Q."/>
        </authorList>
    </citation>
    <scope>NUCLEOTIDE SEQUENCE [LARGE SCALE GENOMIC DNA]</scope>
    <source>
        <strain evidence="7 8">A1501</strain>
    </source>
</reference>
<name>A4VM51_STUS1</name>
<dbReference type="EMBL" id="CP000304">
    <property type="protein sequence ID" value="ABP80052.1"/>
    <property type="molecule type" value="Genomic_DNA"/>
</dbReference>
<keyword evidence="5" id="KW-0732">Signal</keyword>
<evidence type="ECO:0000256" key="1">
    <source>
        <dbReference type="ARBA" id="ARBA00004308"/>
    </source>
</evidence>
<keyword evidence="3" id="KW-1003">Cell membrane</keyword>
<dbReference type="PANTHER" id="PTHR30024:SF7">
    <property type="entry name" value="NITRATE_NITRITE BINDING PROTEIN NRTA"/>
    <property type="match status" value="1"/>
</dbReference>
<keyword evidence="8" id="KW-1185">Reference proteome</keyword>
<dbReference type="HOGENOM" id="CLU_037398_3_0_6"/>
<sequence>MRCGRQSRRCHRPAARISTRNRVHCRRSIHADGRLSAALANTSDRSRHAPFSRWHMACFRVGITNLAHRATGKRPSSMTDPLSPPRHDALTWVAGSDAPEKSSINLGFLPLTDAASLIVAATQGFAQPFGLTLNLQRQNSWSALRDKLIGGELDAAHGLYGLIYAVHLGIGGSPAVDMAVLMGLAQNGQSINLSAPLKAAGVTDAEPLRASVRHSGARLTLAHTFPTGTHALWLYYWLAAHGIDPLRDVKTLVLPPSQMVAHLRAGRIDGFCAGEPWGAQAITEGVGFTLATSQSIWPDHPEKVLGCTRAFVEEYPNTARALVMAVLEASRFIDQSQENRRSTAQLIAGRDYVDAPLAAIESRFLGLYQDGLGNVWQDEHPLRFFGEGAANLPYLSDGLWFMTQLRRWGLLREDPDYLQVANQVQQIELYRQAAGALGIALPDTAMRSATLMDGKHWDGSDPATYARSFALHAMASPAMAAL</sequence>
<evidence type="ECO:0000256" key="3">
    <source>
        <dbReference type="ARBA" id="ARBA00022475"/>
    </source>
</evidence>
<evidence type="ECO:0000313" key="7">
    <source>
        <dbReference type="EMBL" id="ABP80052.1"/>
    </source>
</evidence>
<dbReference type="SUPFAM" id="SSF53850">
    <property type="entry name" value="Periplasmic binding protein-like II"/>
    <property type="match status" value="1"/>
</dbReference>
<keyword evidence="4" id="KW-0997">Cell inner membrane</keyword>
<dbReference type="InterPro" id="IPR044527">
    <property type="entry name" value="NrtA/CpmA_ABC-bd_dom"/>
</dbReference>
<keyword evidence="6" id="KW-0472">Membrane</keyword>
<protein>
    <submittedName>
        <fullName evidence="7">Nitrate-binding protein NasS</fullName>
    </submittedName>
</protein>
<dbReference type="Proteomes" id="UP000000233">
    <property type="component" value="Chromosome"/>
</dbReference>